<accession>A0AAV1DCB3</accession>
<dbReference type="EMBL" id="OX459121">
    <property type="protein sequence ID" value="CAI9104664.1"/>
    <property type="molecule type" value="Genomic_DNA"/>
</dbReference>
<organism evidence="2 3">
    <name type="scientific">Oldenlandia corymbosa var. corymbosa</name>
    <dbReference type="NCBI Taxonomy" id="529605"/>
    <lineage>
        <taxon>Eukaryota</taxon>
        <taxon>Viridiplantae</taxon>
        <taxon>Streptophyta</taxon>
        <taxon>Embryophyta</taxon>
        <taxon>Tracheophyta</taxon>
        <taxon>Spermatophyta</taxon>
        <taxon>Magnoliopsida</taxon>
        <taxon>eudicotyledons</taxon>
        <taxon>Gunneridae</taxon>
        <taxon>Pentapetalae</taxon>
        <taxon>asterids</taxon>
        <taxon>lamiids</taxon>
        <taxon>Gentianales</taxon>
        <taxon>Rubiaceae</taxon>
        <taxon>Rubioideae</taxon>
        <taxon>Spermacoceae</taxon>
        <taxon>Hedyotis-Oldenlandia complex</taxon>
        <taxon>Oldenlandia</taxon>
    </lineage>
</organism>
<dbReference type="InterPro" id="IPR055357">
    <property type="entry name" value="LRR_At1g61320_AtMIF1"/>
</dbReference>
<evidence type="ECO:0000313" key="2">
    <source>
        <dbReference type="EMBL" id="CAI9104664.1"/>
    </source>
</evidence>
<dbReference type="SUPFAM" id="SSF81383">
    <property type="entry name" value="F-box domain"/>
    <property type="match status" value="1"/>
</dbReference>
<dbReference type="Pfam" id="PF23622">
    <property type="entry name" value="LRR_At1g61320_AtMIF1"/>
    <property type="match status" value="1"/>
</dbReference>
<evidence type="ECO:0000313" key="3">
    <source>
        <dbReference type="Proteomes" id="UP001161247"/>
    </source>
</evidence>
<keyword evidence="3" id="KW-1185">Reference proteome</keyword>
<dbReference type="SUPFAM" id="SSF52047">
    <property type="entry name" value="RNI-like"/>
    <property type="match status" value="1"/>
</dbReference>
<dbReference type="PROSITE" id="PS50181">
    <property type="entry name" value="FBOX"/>
    <property type="match status" value="1"/>
</dbReference>
<dbReference type="Gene3D" id="3.80.10.10">
    <property type="entry name" value="Ribonuclease Inhibitor"/>
    <property type="match status" value="1"/>
</dbReference>
<dbReference type="Gene3D" id="1.20.1280.50">
    <property type="match status" value="1"/>
</dbReference>
<gene>
    <name evidence="2" type="ORF">OLC1_LOCUS13548</name>
</gene>
<protein>
    <submittedName>
        <fullName evidence="2">OLC1v1003389C1</fullName>
    </submittedName>
</protein>
<evidence type="ECO:0000259" key="1">
    <source>
        <dbReference type="PROSITE" id="PS50181"/>
    </source>
</evidence>
<dbReference type="InterPro" id="IPR053772">
    <property type="entry name" value="At1g61320/At1g61330-like"/>
</dbReference>
<name>A0AAV1DCB3_OLDCO</name>
<dbReference type="PANTHER" id="PTHR34145">
    <property type="entry name" value="OS02G0105600 PROTEIN"/>
    <property type="match status" value="1"/>
</dbReference>
<dbReference type="InterPro" id="IPR036047">
    <property type="entry name" value="F-box-like_dom_sf"/>
</dbReference>
<dbReference type="AlphaFoldDB" id="A0AAV1DCB3"/>
<reference evidence="2" key="1">
    <citation type="submission" date="2023-03" db="EMBL/GenBank/DDBJ databases">
        <authorList>
            <person name="Julca I."/>
        </authorList>
    </citation>
    <scope>NUCLEOTIDE SEQUENCE</scope>
</reference>
<sequence length="476" mass="54478">MLSSEDHISALPCDILIRILSLLTPQEAGRTSVLSKRWKGLWTFVVELDFDCKVSSFGCRIFEDQRRRYVEWVNQVVQSHKGLEINKFRICFELDRNLQNDIDGWLRYAFARKVKSLELDFLIVGSPFFLVQEPYRMIPTCLLDPCSEKSLEDSPSSAFEQSIHTLELTGFKYLKSLRLAGVDVTGEDFKLFLHVFPSLERLVVCGSRSQDLLGVVVTGSSLALKYLEITYCEHLESIIIRDAYLVSLNITLVTNLLIENVPMLVDVCVSGWLVREIIPQLPSCLSRVEVLTIHFADADVKEVENTRVVEVPQKKSKSNFLRTAVASSDIFSPEIVESNKAGYKIWSTFLVDESRKMVTPLYTIEEDPNQKAALRCNPCMVPFFYEGCLYDVSKKHGMDLKLLHAVAYGHSWFGMWSYPFLRGSFNVQKAEYDAALAELRSLSLDQLLEELNQSDSHENVNVFNREMISQMYLIFH</sequence>
<dbReference type="PANTHER" id="PTHR34145:SF68">
    <property type="entry name" value="FBD DOMAIN-CONTAINING PROTEIN"/>
    <property type="match status" value="1"/>
</dbReference>
<dbReference type="Proteomes" id="UP001161247">
    <property type="component" value="Chromosome 4"/>
</dbReference>
<proteinExistence type="predicted"/>
<dbReference type="InterPro" id="IPR032675">
    <property type="entry name" value="LRR_dom_sf"/>
</dbReference>
<dbReference type="InterPro" id="IPR001810">
    <property type="entry name" value="F-box_dom"/>
</dbReference>
<dbReference type="Pfam" id="PF00646">
    <property type="entry name" value="F-box"/>
    <property type="match status" value="1"/>
</dbReference>
<feature type="domain" description="F-box" evidence="1">
    <location>
        <begin position="5"/>
        <end position="41"/>
    </location>
</feature>